<name>A0A8K0KBG7_LADFU</name>
<sequence length="84" mass="9299">MNIFSITAPEVLNYEPISLATDMWSVGVLLYVLLTGCSPFGGDTKQETFCNISQSKLDFPADLFGDISEEAIDLIQKLLVKEPR</sequence>
<evidence type="ECO:0000259" key="6">
    <source>
        <dbReference type="PROSITE" id="PS50011"/>
    </source>
</evidence>
<reference evidence="7" key="1">
    <citation type="submission" date="2013-04" db="EMBL/GenBank/DDBJ databases">
        <authorList>
            <person name="Qu J."/>
            <person name="Murali S.C."/>
            <person name="Bandaranaike D."/>
            <person name="Bellair M."/>
            <person name="Blankenburg K."/>
            <person name="Chao H."/>
            <person name="Dinh H."/>
            <person name="Doddapaneni H."/>
            <person name="Downs B."/>
            <person name="Dugan-Rocha S."/>
            <person name="Elkadiri S."/>
            <person name="Gnanaolivu R.D."/>
            <person name="Hernandez B."/>
            <person name="Javaid M."/>
            <person name="Jayaseelan J.C."/>
            <person name="Lee S."/>
            <person name="Li M."/>
            <person name="Ming W."/>
            <person name="Munidasa M."/>
            <person name="Muniz J."/>
            <person name="Nguyen L."/>
            <person name="Ongeri F."/>
            <person name="Osuji N."/>
            <person name="Pu L.-L."/>
            <person name="Puazo M."/>
            <person name="Qu C."/>
            <person name="Quiroz J."/>
            <person name="Raj R."/>
            <person name="Weissenberger G."/>
            <person name="Xin Y."/>
            <person name="Zou X."/>
            <person name="Han Y."/>
            <person name="Richards S."/>
            <person name="Worley K."/>
            <person name="Muzny D."/>
            <person name="Gibbs R."/>
        </authorList>
    </citation>
    <scope>NUCLEOTIDE SEQUENCE</scope>
    <source>
        <strain evidence="7">Sampled in the wild</strain>
    </source>
</reference>
<dbReference type="Gene3D" id="1.10.510.10">
    <property type="entry name" value="Transferase(Phosphotransferase) domain 1"/>
    <property type="match status" value="1"/>
</dbReference>
<comment type="caution">
    <text evidence="7">The sequence shown here is derived from an EMBL/GenBank/DDBJ whole genome shotgun (WGS) entry which is preliminary data.</text>
</comment>
<gene>
    <name evidence="7" type="ORF">J437_LFUL011057</name>
</gene>
<dbReference type="AlphaFoldDB" id="A0A8K0KBG7"/>
<evidence type="ECO:0000256" key="3">
    <source>
        <dbReference type="ARBA" id="ARBA00022741"/>
    </source>
</evidence>
<dbReference type="Pfam" id="PF00069">
    <property type="entry name" value="Pkinase"/>
    <property type="match status" value="1"/>
</dbReference>
<dbReference type="PANTHER" id="PTHR24342:SF12">
    <property type="entry name" value="DEATH-ASSOCIATED PROTEIN KINASE RELATED"/>
    <property type="match status" value="1"/>
</dbReference>
<dbReference type="PROSITE" id="PS50011">
    <property type="entry name" value="PROTEIN_KINASE_DOM"/>
    <property type="match status" value="1"/>
</dbReference>
<reference evidence="7" key="2">
    <citation type="submission" date="2017-10" db="EMBL/GenBank/DDBJ databases">
        <title>Ladona fulva Genome sequencing and assembly.</title>
        <authorList>
            <person name="Murali S."/>
            <person name="Richards S."/>
            <person name="Bandaranaike D."/>
            <person name="Bellair M."/>
            <person name="Blankenburg K."/>
            <person name="Chao H."/>
            <person name="Dinh H."/>
            <person name="Doddapaneni H."/>
            <person name="Dugan-Rocha S."/>
            <person name="Elkadiri S."/>
            <person name="Gnanaolivu R."/>
            <person name="Hernandez B."/>
            <person name="Skinner E."/>
            <person name="Javaid M."/>
            <person name="Lee S."/>
            <person name="Li M."/>
            <person name="Ming W."/>
            <person name="Munidasa M."/>
            <person name="Muniz J."/>
            <person name="Nguyen L."/>
            <person name="Hughes D."/>
            <person name="Osuji N."/>
            <person name="Pu L.-L."/>
            <person name="Puazo M."/>
            <person name="Qu C."/>
            <person name="Quiroz J."/>
            <person name="Raj R."/>
            <person name="Weissenberger G."/>
            <person name="Xin Y."/>
            <person name="Zou X."/>
            <person name="Han Y."/>
            <person name="Worley K."/>
            <person name="Muzny D."/>
            <person name="Gibbs R."/>
        </authorList>
    </citation>
    <scope>NUCLEOTIDE SEQUENCE</scope>
    <source>
        <strain evidence="7">Sampled in the wild</strain>
    </source>
</reference>
<organism evidence="7 8">
    <name type="scientific">Ladona fulva</name>
    <name type="common">Scarce chaser dragonfly</name>
    <name type="synonym">Libellula fulva</name>
    <dbReference type="NCBI Taxonomy" id="123851"/>
    <lineage>
        <taxon>Eukaryota</taxon>
        <taxon>Metazoa</taxon>
        <taxon>Ecdysozoa</taxon>
        <taxon>Arthropoda</taxon>
        <taxon>Hexapoda</taxon>
        <taxon>Insecta</taxon>
        <taxon>Pterygota</taxon>
        <taxon>Palaeoptera</taxon>
        <taxon>Odonata</taxon>
        <taxon>Epiprocta</taxon>
        <taxon>Anisoptera</taxon>
        <taxon>Libelluloidea</taxon>
        <taxon>Libellulidae</taxon>
        <taxon>Ladona</taxon>
    </lineage>
</organism>
<evidence type="ECO:0000313" key="8">
    <source>
        <dbReference type="Proteomes" id="UP000792457"/>
    </source>
</evidence>
<feature type="domain" description="Protein kinase" evidence="6">
    <location>
        <begin position="1"/>
        <end position="84"/>
    </location>
</feature>
<protein>
    <recommendedName>
        <fullName evidence="6">Protein kinase domain-containing protein</fullName>
    </recommendedName>
</protein>
<proteinExistence type="predicted"/>
<dbReference type="GO" id="GO:0005524">
    <property type="term" value="F:ATP binding"/>
    <property type="evidence" value="ECO:0007669"/>
    <property type="project" value="UniProtKB-KW"/>
</dbReference>
<keyword evidence="5" id="KW-0067">ATP-binding</keyword>
<evidence type="ECO:0000256" key="4">
    <source>
        <dbReference type="ARBA" id="ARBA00022777"/>
    </source>
</evidence>
<dbReference type="SUPFAM" id="SSF56112">
    <property type="entry name" value="Protein kinase-like (PK-like)"/>
    <property type="match status" value="1"/>
</dbReference>
<dbReference type="OrthoDB" id="74764at2759"/>
<dbReference type="InterPro" id="IPR000719">
    <property type="entry name" value="Prot_kinase_dom"/>
</dbReference>
<evidence type="ECO:0000256" key="1">
    <source>
        <dbReference type="ARBA" id="ARBA00022527"/>
    </source>
</evidence>
<evidence type="ECO:0000256" key="2">
    <source>
        <dbReference type="ARBA" id="ARBA00022679"/>
    </source>
</evidence>
<dbReference type="GO" id="GO:0004674">
    <property type="term" value="F:protein serine/threonine kinase activity"/>
    <property type="evidence" value="ECO:0007669"/>
    <property type="project" value="UniProtKB-KW"/>
</dbReference>
<dbReference type="PANTHER" id="PTHR24342">
    <property type="entry name" value="SERINE/THREONINE-PROTEIN KINASE 17"/>
    <property type="match status" value="1"/>
</dbReference>
<dbReference type="GO" id="GO:0035556">
    <property type="term" value="P:intracellular signal transduction"/>
    <property type="evidence" value="ECO:0007669"/>
    <property type="project" value="TreeGrafter"/>
</dbReference>
<dbReference type="InterPro" id="IPR011009">
    <property type="entry name" value="Kinase-like_dom_sf"/>
</dbReference>
<evidence type="ECO:0000256" key="5">
    <source>
        <dbReference type="ARBA" id="ARBA00022840"/>
    </source>
</evidence>
<keyword evidence="8" id="KW-1185">Reference proteome</keyword>
<accession>A0A8K0KBG7</accession>
<keyword evidence="4" id="KW-0418">Kinase</keyword>
<keyword evidence="1" id="KW-0723">Serine/threonine-protein kinase</keyword>
<dbReference type="Proteomes" id="UP000792457">
    <property type="component" value="Unassembled WGS sequence"/>
</dbReference>
<keyword evidence="2" id="KW-0808">Transferase</keyword>
<evidence type="ECO:0000313" key="7">
    <source>
        <dbReference type="EMBL" id="KAG8231089.1"/>
    </source>
</evidence>
<keyword evidence="3" id="KW-0547">Nucleotide-binding</keyword>
<dbReference type="EMBL" id="KZ308530">
    <property type="protein sequence ID" value="KAG8231089.1"/>
    <property type="molecule type" value="Genomic_DNA"/>
</dbReference>
<dbReference type="GO" id="GO:0043065">
    <property type="term" value="P:positive regulation of apoptotic process"/>
    <property type="evidence" value="ECO:0007669"/>
    <property type="project" value="TreeGrafter"/>
</dbReference>
<dbReference type="GO" id="GO:0005634">
    <property type="term" value="C:nucleus"/>
    <property type="evidence" value="ECO:0007669"/>
    <property type="project" value="TreeGrafter"/>
</dbReference>